<feature type="transmembrane region" description="Helical" evidence="2">
    <location>
        <begin position="1283"/>
        <end position="1299"/>
    </location>
</feature>
<dbReference type="InterPro" id="IPR006626">
    <property type="entry name" value="PbH1"/>
</dbReference>
<dbReference type="EMBL" id="CAUYUE010000013">
    <property type="protein sequence ID" value="CAK0786067.1"/>
    <property type="molecule type" value="Genomic_DNA"/>
</dbReference>
<protein>
    <recommendedName>
        <fullName evidence="5">Polymorphic outer membrane protein</fullName>
    </recommendedName>
</protein>
<evidence type="ECO:0000256" key="2">
    <source>
        <dbReference type="SAM" id="Phobius"/>
    </source>
</evidence>
<evidence type="ECO:0000313" key="4">
    <source>
        <dbReference type="Proteomes" id="UP001314263"/>
    </source>
</evidence>
<feature type="transmembrane region" description="Helical" evidence="2">
    <location>
        <begin position="1387"/>
        <end position="1409"/>
    </location>
</feature>
<evidence type="ECO:0000313" key="3">
    <source>
        <dbReference type="EMBL" id="CAK0786067.1"/>
    </source>
</evidence>
<dbReference type="PANTHER" id="PTHR11319">
    <property type="entry name" value="G PROTEIN-COUPLED RECEPTOR-RELATED"/>
    <property type="match status" value="1"/>
</dbReference>
<feature type="region of interest" description="Disordered" evidence="1">
    <location>
        <begin position="1439"/>
        <end position="1524"/>
    </location>
</feature>
<name>A0AAV1IHB1_9CHLO</name>
<keyword evidence="2" id="KW-0472">Membrane</keyword>
<reference evidence="3 4" key="1">
    <citation type="submission" date="2023-10" db="EMBL/GenBank/DDBJ databases">
        <authorList>
            <person name="Maclean D."/>
            <person name="Macfadyen A."/>
        </authorList>
    </citation>
    <scope>NUCLEOTIDE SEQUENCE [LARGE SCALE GENOMIC DNA]</scope>
</reference>
<keyword evidence="4" id="KW-1185">Reference proteome</keyword>
<accession>A0AAV1IHB1</accession>
<proteinExistence type="predicted"/>
<dbReference type="SUPFAM" id="SSF51126">
    <property type="entry name" value="Pectin lyase-like"/>
    <property type="match status" value="2"/>
</dbReference>
<feature type="transmembrane region" description="Helical" evidence="2">
    <location>
        <begin position="1123"/>
        <end position="1147"/>
    </location>
</feature>
<feature type="compositionally biased region" description="Basic and acidic residues" evidence="1">
    <location>
        <begin position="1481"/>
        <end position="1495"/>
    </location>
</feature>
<comment type="caution">
    <text evidence="3">The sequence shown here is derived from an EMBL/GenBank/DDBJ whole genome shotgun (WGS) entry which is preliminary data.</text>
</comment>
<evidence type="ECO:0008006" key="5">
    <source>
        <dbReference type="Google" id="ProtNLM"/>
    </source>
</evidence>
<keyword evidence="2" id="KW-0812">Transmembrane</keyword>
<feature type="transmembrane region" description="Helical" evidence="2">
    <location>
        <begin position="1248"/>
        <end position="1271"/>
    </location>
</feature>
<sequence length="1524" mass="158129">MGLAGSGFAVQSSATAVFSSPAAVAGTQTTVNPTEATLIDASAAPATTYYRIVYTFPNTTVETSSTCQPVGHASGPEPAGVFVYPPPYGLAAPCGTDWTTPCATLSDGIAQAATSSATQIWVGPGVYTGTGNNGLSFAACLSVVVMQSLAGEMNTIIDLAGGPRAFTFSTEPSGTAVSGLTIQNGVDAGGGAILVSGAASLPLLIHLVLFNNTASAGSTGGGGILITGGSPTLQYITFDSNVGDSGGGLAATGCQMKISECYFDSNNAIATGTGRGGAIFLEAMYLVSMSDMWMENNQAGLDGGAMHIENVAMTTINAALINITMIGNHAKSFGGALNEASSNITFQDSLVANNVADLYGGGLFSFFAGLYLINVNITGNSAVFGSGGLKALQGAILMWNTIVSGNQAAEGAGIQVDKNPGSAPVPAYIQAVNSQITDNVATSQGGGINAATSDAIVLVNTELSGNFAPSGGAIWFAGDDAPGSNVISLTSCTVTTNNAQYGGALYGSSGARMLIQSSNFSQNTAKSSGSVLLADDDSQISFTSSILTDNGNYSCYDPPTYGGAISVGIDQFKPSGAATCGAGGAAIPAQVELIDSDISYNVASDSGGGVYVLSGLLSLSDTSVVGNSAGAALGSTGLGGGIFMGDKCSGGSCTSVAAMLQSVNFSDNYAHLAGGGLLYQGLNSGSYLNLTESTVINNYVDSSFTGSTTSGLGGGLMILNNNFDVSSLQLEGNSAFYGGAMFLSADLSVNASTSNLTFAGNNAEEGSATFWLRARSPNAAFNCIGCNVAPGSDSPVATEPLQIAFDGNIPSSVVSAQVSDTFSLALEDYYGAIASATSGGTCSIQSPSSDISLSEAGRFAPILSGVSTFTQFDVSGGIGNSYTLSVTCAPSTAGQLSFLPASYNLQPLALPLSVSLCGQGTEQIGEYCRECSLNYYSFDGKTCLACPYGGFCPGGSNGEITPLKSELNFWRSSANATELFRCPDGSCMGTPEYSGDAVGDAACTNGTRGPVCAVCEQDYYLFSGACSPCQSVGKASLAAAIIVVAAGLTLIFLFDLPGGDDVGPGPMCKYKLITTHFQLMSLLRDYDVEWPGSTIQLLSYSDSLNLGISITAPQCFVPGYNFFIFYIATMAQPALALMLCAGVYLLAHRVWKGVRVPAGQEGQVTLVCCGYPMKEEKREKLATWLSKIKSRCYKNVFYLVTLVYPRCAQTCLQLFSVTKLDIGSFLSADFTILVRDTAGHWGRVYVRYLAPGIALLLVFAIGLPIWYFYIMWTVRRRLRDRDIMQRFGFLYGGYSFQYWETVDMMRKLIIGGIPVFVAVQSLGSMQAVFGEIILIGTMAATIWIRPFMDYWDNVISIVSMGVLWLLLLTGEMMKWAHLSSFQVNCIAAAQLTLTSGVAGVVLIVVAWGLTMKAIQMAKKYWPAVRAKIRGKLPGRGRFKIMDESTAGSDSDSSPPSSRRGLQPKGVIFAEGVRAKAGSLDGRGRDTESGEREDRIAAGSAPRDSLSPTLLLPGEIDSSKSNGKE</sequence>
<keyword evidence="2" id="KW-1133">Transmembrane helix</keyword>
<gene>
    <name evidence="3" type="ORF">CVIRNUC_009280</name>
</gene>
<feature type="transmembrane region" description="Helical" evidence="2">
    <location>
        <begin position="1350"/>
        <end position="1367"/>
    </location>
</feature>
<evidence type="ECO:0000256" key="1">
    <source>
        <dbReference type="SAM" id="MobiDB-lite"/>
    </source>
</evidence>
<feature type="transmembrane region" description="Helical" evidence="2">
    <location>
        <begin position="1319"/>
        <end position="1343"/>
    </location>
</feature>
<dbReference type="InterPro" id="IPR011050">
    <property type="entry name" value="Pectin_lyase_fold/virulence"/>
</dbReference>
<feature type="compositionally biased region" description="Low complexity" evidence="1">
    <location>
        <begin position="1447"/>
        <end position="1460"/>
    </location>
</feature>
<dbReference type="PANTHER" id="PTHR11319:SF35">
    <property type="entry name" value="OUTER MEMBRANE PROTEIN PMPC-RELATED"/>
    <property type="match status" value="1"/>
</dbReference>
<organism evidence="3 4">
    <name type="scientific">Coccomyxa viridis</name>
    <dbReference type="NCBI Taxonomy" id="1274662"/>
    <lineage>
        <taxon>Eukaryota</taxon>
        <taxon>Viridiplantae</taxon>
        <taxon>Chlorophyta</taxon>
        <taxon>core chlorophytes</taxon>
        <taxon>Trebouxiophyceae</taxon>
        <taxon>Trebouxiophyceae incertae sedis</taxon>
        <taxon>Coccomyxaceae</taxon>
        <taxon>Coccomyxa</taxon>
    </lineage>
</organism>
<dbReference type="Proteomes" id="UP001314263">
    <property type="component" value="Unassembled WGS sequence"/>
</dbReference>
<dbReference type="SMART" id="SM00710">
    <property type="entry name" value="PbH1"/>
    <property type="match status" value="7"/>
</dbReference>